<dbReference type="InterPro" id="IPR023159">
    <property type="entry name" value="SO1590-like_sf"/>
</dbReference>
<evidence type="ECO:0000313" key="2">
    <source>
        <dbReference type="Proteomes" id="UP000298860"/>
    </source>
</evidence>
<dbReference type="OrthoDB" id="7947478at2"/>
<keyword evidence="2" id="KW-1185">Reference proteome</keyword>
<dbReference type="AlphaFoldDB" id="A0A4D4JAB7"/>
<evidence type="ECO:0008006" key="3">
    <source>
        <dbReference type="Google" id="ProtNLM"/>
    </source>
</evidence>
<dbReference type="EMBL" id="BJFL01000022">
    <property type="protein sequence ID" value="GDY32262.1"/>
    <property type="molecule type" value="Genomic_DNA"/>
</dbReference>
<dbReference type="RefSeq" id="WP_137815291.1">
    <property type="nucleotide sequence ID" value="NZ_BJFL01000022.1"/>
</dbReference>
<dbReference type="Proteomes" id="UP000298860">
    <property type="component" value="Unassembled WGS sequence"/>
</dbReference>
<evidence type="ECO:0000313" key="1">
    <source>
        <dbReference type="EMBL" id="GDY32262.1"/>
    </source>
</evidence>
<comment type="caution">
    <text evidence="1">The sequence shown here is derived from an EMBL/GenBank/DDBJ whole genome shotgun (WGS) entry which is preliminary data.</text>
</comment>
<proteinExistence type="predicted"/>
<dbReference type="SUPFAM" id="SSF159238">
    <property type="entry name" value="SO1590-like"/>
    <property type="match status" value="1"/>
</dbReference>
<organism evidence="1 2">
    <name type="scientific">Gandjariella thermophila</name>
    <dbReference type="NCBI Taxonomy" id="1931992"/>
    <lineage>
        <taxon>Bacteria</taxon>
        <taxon>Bacillati</taxon>
        <taxon>Actinomycetota</taxon>
        <taxon>Actinomycetes</taxon>
        <taxon>Pseudonocardiales</taxon>
        <taxon>Pseudonocardiaceae</taxon>
        <taxon>Gandjariella</taxon>
    </lineage>
</organism>
<dbReference type="Gene3D" id="2.40.350.10">
    <property type="entry name" value="SO1590-like"/>
    <property type="match status" value="1"/>
</dbReference>
<gene>
    <name evidence="1" type="ORF">GTS_38950</name>
</gene>
<sequence>MTEPMPTSTPGATSTAKARFDIVSWDEEPYDETGPKLVRGRVRCRYTGDMAGESTWEALMAYGTDGTASYVALERFTGTVAGRSGSVVLRQTGMFDGAVAHTAWAVLPGTGTGELSGLRGEGGYSAGEGRHVSEVVLHCFFA</sequence>
<accession>A0A4D4JAB7</accession>
<name>A0A4D4JAB7_9PSEU</name>
<dbReference type="InterPro" id="IPR021607">
    <property type="entry name" value="DUF3224"/>
</dbReference>
<reference evidence="2" key="1">
    <citation type="submission" date="2019-04" db="EMBL/GenBank/DDBJ databases">
        <title>Draft genome sequence of Pseudonocardiaceae bacterium SL3-2-4.</title>
        <authorList>
            <person name="Ningsih F."/>
            <person name="Yokota A."/>
            <person name="Sakai Y."/>
            <person name="Nanatani K."/>
            <person name="Yabe S."/>
            <person name="Oetari A."/>
            <person name="Sjamsuridzal W."/>
        </authorList>
    </citation>
    <scope>NUCLEOTIDE SEQUENCE [LARGE SCALE GENOMIC DNA]</scope>
    <source>
        <strain evidence="2">SL3-2-4</strain>
    </source>
</reference>
<protein>
    <recommendedName>
        <fullName evidence="3">DUF3224 domain-containing protein</fullName>
    </recommendedName>
</protein>
<dbReference type="Pfam" id="PF11528">
    <property type="entry name" value="DUF3224"/>
    <property type="match status" value="1"/>
</dbReference>